<keyword evidence="2" id="KW-0808">Transferase</keyword>
<dbReference type="Pfam" id="PF07804">
    <property type="entry name" value="HipA_C"/>
    <property type="match status" value="1"/>
</dbReference>
<dbReference type="Proteomes" id="UP000324853">
    <property type="component" value="Unassembled WGS sequence"/>
</dbReference>
<evidence type="ECO:0000313" key="7">
    <source>
        <dbReference type="Proteomes" id="UP000324853"/>
    </source>
</evidence>
<dbReference type="NCBIfam" id="TIGR03071">
    <property type="entry name" value="couple_hipA"/>
    <property type="match status" value="1"/>
</dbReference>
<comment type="similarity">
    <text evidence="1">Belongs to the HipA Ser/Thr kinase family.</text>
</comment>
<keyword evidence="3" id="KW-0418">Kinase</keyword>
<name>A0A5S4VWN7_9BRAD</name>
<reference evidence="6 7" key="1">
    <citation type="submission" date="2019-08" db="EMBL/GenBank/DDBJ databases">
        <title>Bradyrhizobium hipponensis sp. nov., a rhizobium isolated from a Lupinus angustifolius root nodule in Tunisia.</title>
        <authorList>
            <person name="Off K."/>
            <person name="Rejili M."/>
            <person name="Mars M."/>
            <person name="Brachmann A."/>
            <person name="Marin M."/>
        </authorList>
    </citation>
    <scope>NUCLEOTIDE SEQUENCE [LARGE SCALE GENOMIC DNA]</scope>
    <source>
        <strain evidence="6 7">CTAW11</strain>
    </source>
</reference>
<dbReference type="InterPro" id="IPR052028">
    <property type="entry name" value="HipA_Ser/Thr_kinase"/>
</dbReference>
<organism evidence="6 7">
    <name type="scientific">Bradyrhizobium cytisi</name>
    <dbReference type="NCBI Taxonomy" id="515489"/>
    <lineage>
        <taxon>Bacteria</taxon>
        <taxon>Pseudomonadati</taxon>
        <taxon>Pseudomonadota</taxon>
        <taxon>Alphaproteobacteria</taxon>
        <taxon>Hyphomicrobiales</taxon>
        <taxon>Nitrobacteraceae</taxon>
        <taxon>Bradyrhizobium</taxon>
    </lineage>
</organism>
<dbReference type="RefSeq" id="WP_148756137.1">
    <property type="nucleotide sequence ID" value="NZ_VSSR01000083.1"/>
</dbReference>
<dbReference type="GO" id="GO:0005829">
    <property type="term" value="C:cytosol"/>
    <property type="evidence" value="ECO:0007669"/>
    <property type="project" value="TreeGrafter"/>
</dbReference>
<feature type="domain" description="HipA N-terminal subdomain 1" evidence="5">
    <location>
        <begin position="7"/>
        <end position="104"/>
    </location>
</feature>
<feature type="domain" description="HipA-like C-terminal" evidence="4">
    <location>
        <begin position="152"/>
        <end position="379"/>
    </location>
</feature>
<evidence type="ECO:0000259" key="5">
    <source>
        <dbReference type="Pfam" id="PF13657"/>
    </source>
</evidence>
<evidence type="ECO:0000313" key="6">
    <source>
        <dbReference type="EMBL" id="TYL72560.1"/>
    </source>
</evidence>
<gene>
    <name evidence="6" type="ORF">FXB38_38505</name>
</gene>
<dbReference type="PANTHER" id="PTHR37419">
    <property type="entry name" value="SERINE/THREONINE-PROTEIN KINASE TOXIN HIPA"/>
    <property type="match status" value="1"/>
</dbReference>
<sequence length="427" mass="47334">MTSELVALLDGREIGRVRNDARGRLTIVYDRDWRQAEGAYPLSLSMPLAAEEHGPSAVQAFLWGLLPDNERVLERWARRFQVSARNVFALISHVGEDCAGAIQFVTPDRLKALRSGADDKVEWLDETAIAKRLQTLREDHAAWRLPGDTGQFSLAGAQPKTALLLQKGKWGIPSGRIPTTHILKPPTGHFDGHAENEHICLILARNLGLPVADSRLMHFGMEIAIVIERYDRQFSGNEIVRVHQEDICQALGILPTRKYQNDGGPSPADVIELLRTYSTDRVADVDTFVDALGFNWLIAGTDAHAKNYSLLLAGGPHVRLAPLYDIASILPYDDVDLQKIKLAMKIGGDYKLSQISLRDWQKFAREARLDPDKVIAGLISLAEQLPDIVAAVREQAQKDGLDNAIIGRLAEHLIARAKQCRRLLGGI</sequence>
<dbReference type="InterPro" id="IPR012893">
    <property type="entry name" value="HipA-like_C"/>
</dbReference>
<evidence type="ECO:0000256" key="2">
    <source>
        <dbReference type="ARBA" id="ARBA00022679"/>
    </source>
</evidence>
<proteinExistence type="inferred from homology"/>
<dbReference type="EMBL" id="VSSR01000083">
    <property type="protein sequence ID" value="TYL72560.1"/>
    <property type="molecule type" value="Genomic_DNA"/>
</dbReference>
<evidence type="ECO:0000259" key="4">
    <source>
        <dbReference type="Pfam" id="PF07804"/>
    </source>
</evidence>
<dbReference type="OrthoDB" id="9805913at2"/>
<accession>A0A5S4VWN7</accession>
<dbReference type="AlphaFoldDB" id="A0A5S4VWN7"/>
<keyword evidence="7" id="KW-1185">Reference proteome</keyword>
<dbReference type="CDD" id="cd17808">
    <property type="entry name" value="HipA_Ec_like"/>
    <property type="match status" value="1"/>
</dbReference>
<dbReference type="GO" id="GO:0004674">
    <property type="term" value="F:protein serine/threonine kinase activity"/>
    <property type="evidence" value="ECO:0007669"/>
    <property type="project" value="TreeGrafter"/>
</dbReference>
<dbReference type="PANTHER" id="PTHR37419:SF1">
    <property type="entry name" value="SERINE_THREONINE-PROTEIN KINASE TOXIN HIPA"/>
    <property type="match status" value="1"/>
</dbReference>
<protein>
    <submittedName>
        <fullName evidence="6">Type II toxin-antitoxin system HipA family toxin</fullName>
    </submittedName>
</protein>
<dbReference type="InterPro" id="IPR017508">
    <property type="entry name" value="HipA_N1"/>
</dbReference>
<comment type="caution">
    <text evidence="6">The sequence shown here is derived from an EMBL/GenBank/DDBJ whole genome shotgun (WGS) entry which is preliminary data.</text>
</comment>
<evidence type="ECO:0000256" key="3">
    <source>
        <dbReference type="ARBA" id="ARBA00022777"/>
    </source>
</evidence>
<dbReference type="Gene3D" id="1.10.1070.20">
    <property type="match status" value="1"/>
</dbReference>
<dbReference type="Pfam" id="PF13657">
    <property type="entry name" value="Couple_hipA"/>
    <property type="match status" value="1"/>
</dbReference>
<evidence type="ECO:0000256" key="1">
    <source>
        <dbReference type="ARBA" id="ARBA00010164"/>
    </source>
</evidence>